<gene>
    <name evidence="1" type="ORF">IHE45_08G055500</name>
</gene>
<evidence type="ECO:0000313" key="1">
    <source>
        <dbReference type="EMBL" id="KAH7674180.1"/>
    </source>
</evidence>
<organism evidence="1 2">
    <name type="scientific">Dioscorea alata</name>
    <name type="common">Purple yam</name>
    <dbReference type="NCBI Taxonomy" id="55571"/>
    <lineage>
        <taxon>Eukaryota</taxon>
        <taxon>Viridiplantae</taxon>
        <taxon>Streptophyta</taxon>
        <taxon>Embryophyta</taxon>
        <taxon>Tracheophyta</taxon>
        <taxon>Spermatophyta</taxon>
        <taxon>Magnoliopsida</taxon>
        <taxon>Liliopsida</taxon>
        <taxon>Dioscoreales</taxon>
        <taxon>Dioscoreaceae</taxon>
        <taxon>Dioscorea</taxon>
    </lineage>
</organism>
<dbReference type="Proteomes" id="UP000827976">
    <property type="component" value="Chromosome 8"/>
</dbReference>
<accession>A0ACB7VJF2</accession>
<protein>
    <submittedName>
        <fullName evidence="1">Uncharacterized protein</fullName>
    </submittedName>
</protein>
<keyword evidence="2" id="KW-1185">Reference proteome</keyword>
<sequence>MASSKSLLLLFAFLATIQFISFEVVSARELAQQTVGKESKAIEDEKETLPEGYDIPPSHNYGQRNLDHHGEKYFGGFPGGYGEPGYFGGIPQWNGYVGGFPNWLGGGGGYIGGGGGYGVGYGGGGLGYP</sequence>
<reference evidence="2" key="1">
    <citation type="journal article" date="2022" name="Nat. Commun.">
        <title>Chromosome evolution and the genetic basis of agronomically important traits in greater yam.</title>
        <authorList>
            <person name="Bredeson J.V."/>
            <person name="Lyons J.B."/>
            <person name="Oniyinde I.O."/>
            <person name="Okereke N.R."/>
            <person name="Kolade O."/>
            <person name="Nnabue I."/>
            <person name="Nwadili C.O."/>
            <person name="Hribova E."/>
            <person name="Parker M."/>
            <person name="Nwogha J."/>
            <person name="Shu S."/>
            <person name="Carlson J."/>
            <person name="Kariba R."/>
            <person name="Muthemba S."/>
            <person name="Knop K."/>
            <person name="Barton G.J."/>
            <person name="Sherwood A.V."/>
            <person name="Lopez-Montes A."/>
            <person name="Asiedu R."/>
            <person name="Jamnadass R."/>
            <person name="Muchugi A."/>
            <person name="Goodstein D."/>
            <person name="Egesi C.N."/>
            <person name="Featherston J."/>
            <person name="Asfaw A."/>
            <person name="Simpson G.G."/>
            <person name="Dolezel J."/>
            <person name="Hendre P.S."/>
            <person name="Van Deynze A."/>
            <person name="Kumar P.L."/>
            <person name="Obidiegwu J.E."/>
            <person name="Bhattacharjee R."/>
            <person name="Rokhsar D.S."/>
        </authorList>
    </citation>
    <scope>NUCLEOTIDE SEQUENCE [LARGE SCALE GENOMIC DNA]</scope>
    <source>
        <strain evidence="2">cv. TDa95/00328</strain>
    </source>
</reference>
<evidence type="ECO:0000313" key="2">
    <source>
        <dbReference type="Proteomes" id="UP000827976"/>
    </source>
</evidence>
<proteinExistence type="predicted"/>
<comment type="caution">
    <text evidence="1">The sequence shown here is derived from an EMBL/GenBank/DDBJ whole genome shotgun (WGS) entry which is preliminary data.</text>
</comment>
<name>A0ACB7VJF2_DIOAL</name>
<dbReference type="EMBL" id="CM037018">
    <property type="protein sequence ID" value="KAH7674180.1"/>
    <property type="molecule type" value="Genomic_DNA"/>
</dbReference>